<feature type="chain" id="PRO_5015593226" evidence="1">
    <location>
        <begin position="26"/>
        <end position="155"/>
    </location>
</feature>
<dbReference type="AlphaFoldDB" id="A0A2T4N6F2"/>
<sequence>MSEAWNMKWLIVLPGLLISSSVAFAYGEAGRWSSGWGQGTSEYTAVVNEQNNLYIVCNDTRKVSMTATVQGKEYGSYAGQAFSIVVDGSQYDAPYETESRVGENNFFDMWGKLRKAKSIRILTADGKQLALPTQEVASVLPATNTPEFDCLMWDQ</sequence>
<protein>
    <submittedName>
        <fullName evidence="2">Uncharacterized protein</fullName>
    </submittedName>
</protein>
<reference evidence="2 3" key="1">
    <citation type="submission" date="2018-03" db="EMBL/GenBank/DDBJ databases">
        <title>Aeromonas veronii whole genome sequencing and analysis.</title>
        <authorList>
            <person name="Xie H."/>
            <person name="Liu T."/>
            <person name="Wang K."/>
        </authorList>
    </citation>
    <scope>NUCLEOTIDE SEQUENCE [LARGE SCALE GENOMIC DNA]</scope>
    <source>
        <strain evidence="2 3">XH.VA.1</strain>
    </source>
</reference>
<evidence type="ECO:0000313" key="2">
    <source>
        <dbReference type="EMBL" id="PTH82397.1"/>
    </source>
</evidence>
<proteinExistence type="predicted"/>
<dbReference type="EMBL" id="PZKL01000012">
    <property type="protein sequence ID" value="PTH82397.1"/>
    <property type="molecule type" value="Genomic_DNA"/>
</dbReference>
<accession>A0A2T4N6F2</accession>
<evidence type="ECO:0000313" key="3">
    <source>
        <dbReference type="Proteomes" id="UP000241986"/>
    </source>
</evidence>
<comment type="caution">
    <text evidence="2">The sequence shown here is derived from an EMBL/GenBank/DDBJ whole genome shotgun (WGS) entry which is preliminary data.</text>
</comment>
<gene>
    <name evidence="2" type="ORF">DAA48_03235</name>
</gene>
<feature type="signal peptide" evidence="1">
    <location>
        <begin position="1"/>
        <end position="25"/>
    </location>
</feature>
<keyword evidence="1" id="KW-0732">Signal</keyword>
<dbReference type="Proteomes" id="UP000241986">
    <property type="component" value="Unassembled WGS sequence"/>
</dbReference>
<organism evidence="2 3">
    <name type="scientific">Aeromonas veronii</name>
    <dbReference type="NCBI Taxonomy" id="654"/>
    <lineage>
        <taxon>Bacteria</taxon>
        <taxon>Pseudomonadati</taxon>
        <taxon>Pseudomonadota</taxon>
        <taxon>Gammaproteobacteria</taxon>
        <taxon>Aeromonadales</taxon>
        <taxon>Aeromonadaceae</taxon>
        <taxon>Aeromonas</taxon>
    </lineage>
</organism>
<name>A0A2T4N6F2_AERVE</name>
<evidence type="ECO:0000256" key="1">
    <source>
        <dbReference type="SAM" id="SignalP"/>
    </source>
</evidence>